<organism evidence="1 2">
    <name type="scientific">Phyllostomus discolor</name>
    <name type="common">pale spear-nosed bat</name>
    <dbReference type="NCBI Taxonomy" id="89673"/>
    <lineage>
        <taxon>Eukaryota</taxon>
        <taxon>Metazoa</taxon>
        <taxon>Chordata</taxon>
        <taxon>Craniata</taxon>
        <taxon>Vertebrata</taxon>
        <taxon>Euteleostomi</taxon>
        <taxon>Mammalia</taxon>
        <taxon>Eutheria</taxon>
        <taxon>Laurasiatheria</taxon>
        <taxon>Chiroptera</taxon>
        <taxon>Yangochiroptera</taxon>
        <taxon>Phyllostomidae</taxon>
        <taxon>Phyllostominae</taxon>
        <taxon>Phyllostomus</taxon>
    </lineage>
</organism>
<sequence>MHQTLPSESLPCSVVPPAVLEAATADTDLVCFVSAIIVGRAPWFGFTSLVTVSLPVGFLPVCVSGEASVRVLPQRRFRAPQFFPPPVLGHRSPCIPSPWAPPGRRGPRTVSRVAWTVLRSTGTLQKTCRRFHTCEEGVRPSCLRDSVRCSLGETGTGPPPSASRWCGCSVWVMDL</sequence>
<name>A0A834DFT8_9CHIR</name>
<evidence type="ECO:0000313" key="1">
    <source>
        <dbReference type="EMBL" id="KAF6078349.1"/>
    </source>
</evidence>
<protein>
    <submittedName>
        <fullName evidence="1">Uncharacterized protein</fullName>
    </submittedName>
</protein>
<evidence type="ECO:0000313" key="2">
    <source>
        <dbReference type="Proteomes" id="UP000664940"/>
    </source>
</evidence>
<dbReference type="AlphaFoldDB" id="A0A834DFT8"/>
<reference evidence="1 2" key="1">
    <citation type="journal article" date="2020" name="Nature">
        <title>Six reference-quality genomes reveal evolution of bat adaptations.</title>
        <authorList>
            <person name="Jebb D."/>
            <person name="Huang Z."/>
            <person name="Pippel M."/>
            <person name="Hughes G.M."/>
            <person name="Lavrichenko K."/>
            <person name="Devanna P."/>
            <person name="Winkler S."/>
            <person name="Jermiin L.S."/>
            <person name="Skirmuntt E.C."/>
            <person name="Katzourakis A."/>
            <person name="Burkitt-Gray L."/>
            <person name="Ray D.A."/>
            <person name="Sullivan K.A.M."/>
            <person name="Roscito J.G."/>
            <person name="Kirilenko B.M."/>
            <person name="Davalos L.M."/>
            <person name="Corthals A.P."/>
            <person name="Power M.L."/>
            <person name="Jones G."/>
            <person name="Ransome R.D."/>
            <person name="Dechmann D.K.N."/>
            <person name="Locatelli A.G."/>
            <person name="Puechmaille S.J."/>
            <person name="Fedrigo O."/>
            <person name="Jarvis E.D."/>
            <person name="Hiller M."/>
            <person name="Vernes S.C."/>
            <person name="Myers E.W."/>
            <person name="Teeling E.C."/>
        </authorList>
    </citation>
    <scope>NUCLEOTIDE SEQUENCE [LARGE SCALE GENOMIC DNA]</scope>
    <source>
        <strain evidence="1">Bat1K_MPI-CBG_1</strain>
    </source>
</reference>
<accession>A0A834DFT8</accession>
<gene>
    <name evidence="1" type="ORF">HJG60_009193</name>
</gene>
<dbReference type="Proteomes" id="UP000664940">
    <property type="component" value="Unassembled WGS sequence"/>
</dbReference>
<dbReference type="EMBL" id="JABVXQ010000014">
    <property type="protein sequence ID" value="KAF6078349.1"/>
    <property type="molecule type" value="Genomic_DNA"/>
</dbReference>
<proteinExistence type="predicted"/>
<comment type="caution">
    <text evidence="1">The sequence shown here is derived from an EMBL/GenBank/DDBJ whole genome shotgun (WGS) entry which is preliminary data.</text>
</comment>